<evidence type="ECO:0000313" key="6">
    <source>
        <dbReference type="Proteomes" id="UP000587760"/>
    </source>
</evidence>
<dbReference type="PRINTS" id="PR00036">
    <property type="entry name" value="HTHLACI"/>
</dbReference>
<dbReference type="Pfam" id="PF00532">
    <property type="entry name" value="Peripla_BP_1"/>
    <property type="match status" value="1"/>
</dbReference>
<dbReference type="InterPro" id="IPR010982">
    <property type="entry name" value="Lambda_DNA-bd_dom_sf"/>
</dbReference>
<dbReference type="InterPro" id="IPR001761">
    <property type="entry name" value="Peripla_BP/Lac1_sug-bd_dom"/>
</dbReference>
<dbReference type="Gene3D" id="3.40.50.2300">
    <property type="match status" value="2"/>
</dbReference>
<dbReference type="InterPro" id="IPR000843">
    <property type="entry name" value="HTH_LacI"/>
</dbReference>
<proteinExistence type="predicted"/>
<dbReference type="PROSITE" id="PS50932">
    <property type="entry name" value="HTH_LACI_2"/>
    <property type="match status" value="1"/>
</dbReference>
<evidence type="ECO:0000256" key="2">
    <source>
        <dbReference type="ARBA" id="ARBA00023125"/>
    </source>
</evidence>
<comment type="caution">
    <text evidence="5">The sequence shown here is derived from an EMBL/GenBank/DDBJ whole genome shotgun (WGS) entry which is preliminary data.</text>
</comment>
<dbReference type="PROSITE" id="PS00356">
    <property type="entry name" value="HTH_LACI_1"/>
    <property type="match status" value="1"/>
</dbReference>
<dbReference type="SMART" id="SM00354">
    <property type="entry name" value="HTH_LACI"/>
    <property type="match status" value="1"/>
</dbReference>
<dbReference type="GO" id="GO:0000976">
    <property type="term" value="F:transcription cis-regulatory region binding"/>
    <property type="evidence" value="ECO:0007669"/>
    <property type="project" value="TreeGrafter"/>
</dbReference>
<dbReference type="GO" id="GO:0003700">
    <property type="term" value="F:DNA-binding transcription factor activity"/>
    <property type="evidence" value="ECO:0007669"/>
    <property type="project" value="TreeGrafter"/>
</dbReference>
<keyword evidence="2" id="KW-0238">DNA-binding</keyword>
<dbReference type="CDD" id="cd01392">
    <property type="entry name" value="HTH_LacI"/>
    <property type="match status" value="1"/>
</dbReference>
<dbReference type="PANTHER" id="PTHR30146">
    <property type="entry name" value="LACI-RELATED TRANSCRIPTIONAL REPRESSOR"/>
    <property type="match status" value="1"/>
</dbReference>
<dbReference type="EMBL" id="JACHGJ010000002">
    <property type="protein sequence ID" value="MBB6479564.1"/>
    <property type="molecule type" value="Genomic_DNA"/>
</dbReference>
<evidence type="ECO:0000256" key="1">
    <source>
        <dbReference type="ARBA" id="ARBA00023015"/>
    </source>
</evidence>
<evidence type="ECO:0000313" key="5">
    <source>
        <dbReference type="EMBL" id="MBB6479564.1"/>
    </source>
</evidence>
<keyword evidence="6" id="KW-1185">Reference proteome</keyword>
<name>A0A841R3D2_9SPIO</name>
<dbReference type="Gene3D" id="1.10.260.40">
    <property type="entry name" value="lambda repressor-like DNA-binding domains"/>
    <property type="match status" value="1"/>
</dbReference>
<dbReference type="Pfam" id="PF00356">
    <property type="entry name" value="LacI"/>
    <property type="match status" value="1"/>
</dbReference>
<dbReference type="SUPFAM" id="SSF47413">
    <property type="entry name" value="lambda repressor-like DNA-binding domains"/>
    <property type="match status" value="1"/>
</dbReference>
<dbReference type="Proteomes" id="UP000587760">
    <property type="component" value="Unassembled WGS sequence"/>
</dbReference>
<dbReference type="AlphaFoldDB" id="A0A841R3D2"/>
<accession>A0A841R3D2</accession>
<keyword evidence="3" id="KW-0804">Transcription</keyword>
<dbReference type="InterPro" id="IPR028082">
    <property type="entry name" value="Peripla_BP_I"/>
</dbReference>
<feature type="domain" description="HTH lacI-type" evidence="4">
    <location>
        <begin position="2"/>
        <end position="56"/>
    </location>
</feature>
<evidence type="ECO:0000256" key="3">
    <source>
        <dbReference type="ARBA" id="ARBA00023163"/>
    </source>
</evidence>
<dbReference type="CDD" id="cd06267">
    <property type="entry name" value="PBP1_LacI_sugar_binding-like"/>
    <property type="match status" value="1"/>
</dbReference>
<reference evidence="5 6" key="1">
    <citation type="submission" date="2020-08" db="EMBL/GenBank/DDBJ databases">
        <title>Genomic Encyclopedia of Type Strains, Phase IV (KMG-IV): sequencing the most valuable type-strain genomes for metagenomic binning, comparative biology and taxonomic classification.</title>
        <authorList>
            <person name="Goeker M."/>
        </authorList>
    </citation>
    <scope>NUCLEOTIDE SEQUENCE [LARGE SCALE GENOMIC DNA]</scope>
    <source>
        <strain evidence="5 6">DSM 2461</strain>
    </source>
</reference>
<keyword evidence="1" id="KW-0805">Transcription regulation</keyword>
<dbReference type="RefSeq" id="WP_184744924.1">
    <property type="nucleotide sequence ID" value="NZ_JACHGJ010000002.1"/>
</dbReference>
<protein>
    <submittedName>
        <fullName evidence="5">LacI family transcriptional regulator</fullName>
    </submittedName>
</protein>
<dbReference type="SUPFAM" id="SSF53822">
    <property type="entry name" value="Periplasmic binding protein-like I"/>
    <property type="match status" value="1"/>
</dbReference>
<organism evidence="5 6">
    <name type="scientific">Spirochaeta isovalerica</name>
    <dbReference type="NCBI Taxonomy" id="150"/>
    <lineage>
        <taxon>Bacteria</taxon>
        <taxon>Pseudomonadati</taxon>
        <taxon>Spirochaetota</taxon>
        <taxon>Spirochaetia</taxon>
        <taxon>Spirochaetales</taxon>
        <taxon>Spirochaetaceae</taxon>
        <taxon>Spirochaeta</taxon>
    </lineage>
</organism>
<evidence type="ECO:0000259" key="4">
    <source>
        <dbReference type="PROSITE" id="PS50932"/>
    </source>
</evidence>
<dbReference type="PANTHER" id="PTHR30146:SF109">
    <property type="entry name" value="HTH-TYPE TRANSCRIPTIONAL REGULATOR GALS"/>
    <property type="match status" value="1"/>
</dbReference>
<sequence length="345" mass="38646">MPNIREVASRAGVSVATVSRVLNHPERVSPKTKEHIEAIMKELDFSPNVFARSLNLKRSNTVALVIPDIVNPQYMEIARGVEQVAHEKGYNLLLCNTEKNRVKEQDYIRMLIDKKIDGIILAFTLLQEQDFDEIRRKNIPLVLFGQNILNENINSVYSDFREGAFLAVSHLINLGFRKIAYIGGDSDHLENRDKTLGYTEALLSGGLTVSKELMIEGADDVDSGYLAALKLLKLTPPPDAVFAANDLMAMGAVDALKTEGLRIPEDISVIGYDNIRMASLLEPKLTTVSWPVYKMGLISARILIDEVESEEDNPQAQNIYLRPRLKIRKSCGHETRVSEIFDQPT</sequence>
<gene>
    <name evidence="5" type="ORF">HNR50_001222</name>
</gene>